<dbReference type="Gene3D" id="1.20.1280.50">
    <property type="match status" value="1"/>
</dbReference>
<protein>
    <recommendedName>
        <fullName evidence="3">F-box domain-containing protein</fullName>
    </recommendedName>
</protein>
<keyword evidence="2" id="KW-1185">Reference proteome</keyword>
<dbReference type="AlphaFoldDB" id="A0A8H4QU37"/>
<sequence length="550" mass="64185">MPTSQASEEHLQPPIARLHDEILWLIMLENTKVHHANRLTTARYTSQVCRRWRQLMLDSPSIWGRLIDLNRFPTKTFYWMQVVMSRSGDAPLWITGSRNTTLRIPRLFNPPDFPDFVFTFIRDNWGRIEKLNVCRHHPRHDNEGRYGKQFWVDLFSKPAPLLEEFHFEYTIQVERVGTEVESDEWYSPSPWFDASAPALKTFCFRQTQTQTLYVGDAIAPRTKLPMWMPAIWFSKLRSFALYQSLDFSDLLVLLRRMPLLEELEISATFTNPGSVNERQHAPVHLPRLSTMRLKILDFCSILLFLDSITPSSDCCLSMSEPLLWQVPELHEVKRVQTVLLKYVFNYCEAHDIAALSILFETQHIQILGTRPPSLSIFIPSTTDDTSLLSLLINSSLFNSVHTLSVNQGTLEFLFVFLDQGYHVLFPRLHTLKIVNRQEQVHSEYGALLHRFLRKRQEISRPVSALDFSQLPVEYFERDFDDFEEFVGLSITLPIGVRWRMKDGKGFYVCGSGSPEFLRFNEDRGRKGRLFRCGYRAPRTKDVTYGWSGYI</sequence>
<evidence type="ECO:0008006" key="3">
    <source>
        <dbReference type="Google" id="ProtNLM"/>
    </source>
</evidence>
<dbReference type="Proteomes" id="UP000521872">
    <property type="component" value="Unassembled WGS sequence"/>
</dbReference>
<gene>
    <name evidence="1" type="ORF">D9613_006201</name>
</gene>
<proteinExistence type="predicted"/>
<comment type="caution">
    <text evidence="1">The sequence shown here is derived from an EMBL/GenBank/DDBJ whole genome shotgun (WGS) entry which is preliminary data.</text>
</comment>
<name>A0A8H4QU37_9AGAR</name>
<evidence type="ECO:0000313" key="2">
    <source>
        <dbReference type="Proteomes" id="UP000521872"/>
    </source>
</evidence>
<dbReference type="EMBL" id="JAACJL010000030">
    <property type="protein sequence ID" value="KAF4617236.1"/>
    <property type="molecule type" value="Genomic_DNA"/>
</dbReference>
<evidence type="ECO:0000313" key="1">
    <source>
        <dbReference type="EMBL" id="KAF4617236.1"/>
    </source>
</evidence>
<organism evidence="1 2">
    <name type="scientific">Agrocybe pediades</name>
    <dbReference type="NCBI Taxonomy" id="84607"/>
    <lineage>
        <taxon>Eukaryota</taxon>
        <taxon>Fungi</taxon>
        <taxon>Dikarya</taxon>
        <taxon>Basidiomycota</taxon>
        <taxon>Agaricomycotina</taxon>
        <taxon>Agaricomycetes</taxon>
        <taxon>Agaricomycetidae</taxon>
        <taxon>Agaricales</taxon>
        <taxon>Agaricineae</taxon>
        <taxon>Strophariaceae</taxon>
        <taxon>Agrocybe</taxon>
    </lineage>
</organism>
<accession>A0A8H4QU37</accession>
<reference evidence="1 2" key="1">
    <citation type="submission" date="2019-12" db="EMBL/GenBank/DDBJ databases">
        <authorList>
            <person name="Floudas D."/>
            <person name="Bentzer J."/>
            <person name="Ahren D."/>
            <person name="Johansson T."/>
            <person name="Persson P."/>
            <person name="Tunlid A."/>
        </authorList>
    </citation>
    <scope>NUCLEOTIDE SEQUENCE [LARGE SCALE GENOMIC DNA]</scope>
    <source>
        <strain evidence="1 2">CBS 102.39</strain>
    </source>
</reference>